<feature type="transmembrane region" description="Helical" evidence="1">
    <location>
        <begin position="679"/>
        <end position="696"/>
    </location>
</feature>
<feature type="transmembrane region" description="Helical" evidence="1">
    <location>
        <begin position="345"/>
        <end position="362"/>
    </location>
</feature>
<accession>A0A1T5F3Q2</accession>
<name>A0A1T5F3Q2_9FLAO</name>
<reference evidence="2 3" key="1">
    <citation type="submission" date="2017-02" db="EMBL/GenBank/DDBJ databases">
        <authorList>
            <person name="Peterson S.W."/>
        </authorList>
    </citation>
    <scope>NUCLEOTIDE SEQUENCE [LARGE SCALE GENOMIC DNA]</scope>
    <source>
        <strain evidence="2 3">DSM 22323</strain>
    </source>
</reference>
<feature type="transmembrane region" description="Helical" evidence="1">
    <location>
        <begin position="217"/>
        <end position="234"/>
    </location>
</feature>
<feature type="transmembrane region" description="Helical" evidence="1">
    <location>
        <begin position="495"/>
        <end position="513"/>
    </location>
</feature>
<feature type="transmembrane region" description="Helical" evidence="1">
    <location>
        <begin position="551"/>
        <end position="572"/>
    </location>
</feature>
<dbReference type="Proteomes" id="UP000191112">
    <property type="component" value="Unassembled WGS sequence"/>
</dbReference>
<proteinExistence type="predicted"/>
<feature type="transmembrane region" description="Helical" evidence="1">
    <location>
        <begin position="318"/>
        <end position="339"/>
    </location>
</feature>
<evidence type="ECO:0000313" key="2">
    <source>
        <dbReference type="EMBL" id="SKB90658.1"/>
    </source>
</evidence>
<feature type="transmembrane region" description="Helical" evidence="1">
    <location>
        <begin position="240"/>
        <end position="259"/>
    </location>
</feature>
<feature type="transmembrane region" description="Helical" evidence="1">
    <location>
        <begin position="584"/>
        <end position="602"/>
    </location>
</feature>
<feature type="transmembrane region" description="Helical" evidence="1">
    <location>
        <begin position="651"/>
        <end position="672"/>
    </location>
</feature>
<dbReference type="RefSeq" id="WP_079667005.1">
    <property type="nucleotide sequence ID" value="NZ_FUYZ01000005.1"/>
</dbReference>
<feature type="transmembrane region" description="Helical" evidence="1">
    <location>
        <begin position="449"/>
        <end position="474"/>
    </location>
</feature>
<dbReference type="Pfam" id="PF10101">
    <property type="entry name" value="DUF2339"/>
    <property type="match status" value="1"/>
</dbReference>
<feature type="transmembrane region" description="Helical" evidence="1">
    <location>
        <begin position="708"/>
        <end position="725"/>
    </location>
</feature>
<dbReference type="PANTHER" id="PTHR38434">
    <property type="entry name" value="BLL2549 PROTEIN"/>
    <property type="match status" value="1"/>
</dbReference>
<dbReference type="OrthoDB" id="666059at2"/>
<feature type="transmembrane region" description="Helical" evidence="1">
    <location>
        <begin position="6"/>
        <end position="23"/>
    </location>
</feature>
<keyword evidence="1" id="KW-0472">Membrane</keyword>
<feature type="transmembrane region" description="Helical" evidence="1">
    <location>
        <begin position="137"/>
        <end position="157"/>
    </location>
</feature>
<dbReference type="EMBL" id="FUYZ01000005">
    <property type="protein sequence ID" value="SKB90658.1"/>
    <property type="molecule type" value="Genomic_DNA"/>
</dbReference>
<feature type="transmembrane region" description="Helical" evidence="1">
    <location>
        <begin position="164"/>
        <end position="184"/>
    </location>
</feature>
<evidence type="ECO:0000256" key="1">
    <source>
        <dbReference type="SAM" id="Phobius"/>
    </source>
</evidence>
<dbReference type="PANTHER" id="PTHR38434:SF1">
    <property type="entry name" value="BLL2549 PROTEIN"/>
    <property type="match status" value="1"/>
</dbReference>
<dbReference type="InterPro" id="IPR019286">
    <property type="entry name" value="DUF2339_TM"/>
</dbReference>
<dbReference type="STRING" id="619805.SAMN05660477_01756"/>
<keyword evidence="1" id="KW-0812">Transmembrane</keyword>
<feature type="transmembrane region" description="Helical" evidence="1">
    <location>
        <begin position="289"/>
        <end position="306"/>
    </location>
</feature>
<feature type="transmembrane region" description="Helical" evidence="1">
    <location>
        <begin position="614"/>
        <end position="636"/>
    </location>
</feature>
<feature type="transmembrane region" description="Helical" evidence="1">
    <location>
        <begin position="266"/>
        <end position="283"/>
    </location>
</feature>
<sequence length="745" mass="85711">MELLLLFFIVIVIWIYYHFNGRIKELEEEVSRLKGQNTNINLPFEKPVIPQEVKPEQQPIETSTTLQPEFVVKPEPPKPSLDEKITPKEPNVFEGKLEQLMSFLKQNALSVIGIFTLVLGIGYFVKYAIDRNWIGESGRVAIGMITGGILLGIGHWLRKNFSIFGSIITGGGISVFYLTITIAFQEYGMFSQNVAFGILAIITLASVLLANFYKSEVLNIVALIGGFLAPILVSTGQSNYLFLFSYLSILNIGMLVIAFLRNWKSLGWLAFTFTSIYFLTWIIDAPSTKIIYFIILSYLIFYAFALQNYFKTKIISTAEILLLVFINIFAVLGGIYVLWSENIKGFSLLPIGFAIINALLIFRDKKADTKSLNFAVFTGIAISLATIAVALELETYFVTIIWAIEASLLLFIWKKTEQKIFKQCFNILFPILIISQIYTWSNYFSESHLAVIFNPIFLTSLVVIASFLFNLFYIKNLSEDVDDQSRFQYVKFFSGLSYVVIYFSISFEIWYHIQNQSDTFISCIILVYTIYYLFAMLLLRQKLNYQPTFVNILIGLLFLFALIHVSVTDINFSIFKHEVSKSFYLIYLLYWIPVLVCLVGIIPKTSFLNEKLAYWAIGFVFVYLISFEIYHIYILLKLNQLKDYEWLQSHFIVLYLPIIWTILAASFIYYGLQKSKPEINKIGFVLIGITIAKLYLYDVWQLDNVSRIVAFILLGVLLLLSSFLFQRLKKIISKMVETKTENNED</sequence>
<feature type="transmembrane region" description="Helical" evidence="1">
    <location>
        <begin position="425"/>
        <end position="443"/>
    </location>
</feature>
<feature type="transmembrane region" description="Helical" evidence="1">
    <location>
        <begin position="108"/>
        <end position="125"/>
    </location>
</feature>
<dbReference type="AlphaFoldDB" id="A0A1T5F3Q2"/>
<feature type="transmembrane region" description="Helical" evidence="1">
    <location>
        <begin position="519"/>
        <end position="539"/>
    </location>
</feature>
<keyword evidence="3" id="KW-1185">Reference proteome</keyword>
<keyword evidence="1" id="KW-1133">Transmembrane helix</keyword>
<evidence type="ECO:0000313" key="3">
    <source>
        <dbReference type="Proteomes" id="UP000191112"/>
    </source>
</evidence>
<protein>
    <submittedName>
        <fullName evidence="2">Predicted membrane protein</fullName>
    </submittedName>
</protein>
<feature type="transmembrane region" description="Helical" evidence="1">
    <location>
        <begin position="374"/>
        <end position="390"/>
    </location>
</feature>
<organism evidence="2 3">
    <name type="scientific">Soonwooa buanensis</name>
    <dbReference type="NCBI Taxonomy" id="619805"/>
    <lineage>
        <taxon>Bacteria</taxon>
        <taxon>Pseudomonadati</taxon>
        <taxon>Bacteroidota</taxon>
        <taxon>Flavobacteriia</taxon>
        <taxon>Flavobacteriales</taxon>
        <taxon>Weeksellaceae</taxon>
        <taxon>Chryseobacterium group</taxon>
        <taxon>Soonwooa</taxon>
    </lineage>
</organism>
<feature type="transmembrane region" description="Helical" evidence="1">
    <location>
        <begin position="190"/>
        <end position="210"/>
    </location>
</feature>
<feature type="transmembrane region" description="Helical" evidence="1">
    <location>
        <begin position="396"/>
        <end position="413"/>
    </location>
</feature>
<gene>
    <name evidence="2" type="ORF">SAMN05660477_01756</name>
</gene>